<name>A0ABY2IY88_9MICO</name>
<evidence type="ECO:0000313" key="4">
    <source>
        <dbReference type="EMBL" id="TFC95453.1"/>
    </source>
</evidence>
<feature type="signal peptide" evidence="3">
    <location>
        <begin position="1"/>
        <end position="25"/>
    </location>
</feature>
<comment type="similarity">
    <text evidence="1">Belongs to the ice-binding protein family.</text>
</comment>
<protein>
    <submittedName>
        <fullName evidence="4">DUF3494 domain-containing protein</fullName>
    </submittedName>
</protein>
<keyword evidence="5" id="KW-1185">Reference proteome</keyword>
<proteinExistence type="inferred from homology"/>
<accession>A0ABY2IY88</accession>
<feature type="chain" id="PRO_5045503237" evidence="3">
    <location>
        <begin position="26"/>
        <end position="249"/>
    </location>
</feature>
<evidence type="ECO:0000256" key="3">
    <source>
        <dbReference type="SAM" id="SignalP"/>
    </source>
</evidence>
<comment type="caution">
    <text evidence="4">The sequence shown here is derived from an EMBL/GenBank/DDBJ whole genome shotgun (WGS) entry which is preliminary data.</text>
</comment>
<reference evidence="4 5" key="1">
    <citation type="submission" date="2019-03" db="EMBL/GenBank/DDBJ databases">
        <title>Genomics of glacier-inhabiting Cryobacterium strains.</title>
        <authorList>
            <person name="Liu Q."/>
            <person name="Xin Y.-H."/>
        </authorList>
    </citation>
    <scope>NUCLEOTIDE SEQUENCE [LARGE SCALE GENOMIC DNA]</scope>
    <source>
        <strain evidence="4 5">TMT4-23</strain>
    </source>
</reference>
<evidence type="ECO:0000313" key="5">
    <source>
        <dbReference type="Proteomes" id="UP000298355"/>
    </source>
</evidence>
<dbReference type="Pfam" id="PF11999">
    <property type="entry name" value="Ice_binding"/>
    <property type="match status" value="1"/>
</dbReference>
<dbReference type="EMBL" id="SOGJ01000034">
    <property type="protein sequence ID" value="TFC95453.1"/>
    <property type="molecule type" value="Genomic_DNA"/>
</dbReference>
<organism evidence="4 5">
    <name type="scientific">Cryobacterium breve</name>
    <dbReference type="NCBI Taxonomy" id="1259258"/>
    <lineage>
        <taxon>Bacteria</taxon>
        <taxon>Bacillati</taxon>
        <taxon>Actinomycetota</taxon>
        <taxon>Actinomycetes</taxon>
        <taxon>Micrococcales</taxon>
        <taxon>Microbacteriaceae</taxon>
        <taxon>Cryobacterium</taxon>
    </lineage>
</organism>
<dbReference type="Proteomes" id="UP000298355">
    <property type="component" value="Unassembled WGS sequence"/>
</dbReference>
<sequence>MLFAVAIAGVGTAGLGTAGATPASAAVPTGSVRAPIALGSAGTFAILAQTGVTDVYASAVNGNVGASPITGAAIHLSCDEVQTGIIYTVDAAGPACAVTDPAYLNTVVGDMGIAYQDAVSRDQADAIDLGAGEIGGLTLNPGLYQWNTGVTISSDVTLTGGPNDVFIFQVAGNISEAGAKQVTLAGGVQAKNVFWQTAGSVSIGTAAHFEGVVLSKSLIAVKTGATVNGRLLSQTAVTLQMNAVTQPAL</sequence>
<dbReference type="InterPro" id="IPR021884">
    <property type="entry name" value="Ice-bd_prot"/>
</dbReference>
<evidence type="ECO:0000256" key="2">
    <source>
        <dbReference type="ARBA" id="ARBA00022729"/>
    </source>
</evidence>
<keyword evidence="2 3" id="KW-0732">Signal</keyword>
<evidence type="ECO:0000256" key="1">
    <source>
        <dbReference type="ARBA" id="ARBA00005445"/>
    </source>
</evidence>
<gene>
    <name evidence="4" type="ORF">E3O65_14890</name>
</gene>